<evidence type="ECO:0000256" key="5">
    <source>
        <dbReference type="ARBA" id="ARBA00022692"/>
    </source>
</evidence>
<comment type="subcellular location">
    <subcellularLocation>
        <location evidence="1">Endomembrane system</location>
        <topology evidence="1">Multi-pass membrane protein</topology>
    </subcellularLocation>
</comment>
<evidence type="ECO:0000256" key="2">
    <source>
        <dbReference type="ARBA" id="ARBA00010694"/>
    </source>
</evidence>
<evidence type="ECO:0000256" key="4">
    <source>
        <dbReference type="ARBA" id="ARBA00022597"/>
    </source>
</evidence>
<dbReference type="RefSeq" id="XP_020303569.1">
    <property type="nucleotide sequence ID" value="XM_020446043.1"/>
</dbReference>
<name>A0A1S0U6H1_LOALO</name>
<evidence type="ECO:0000256" key="1">
    <source>
        <dbReference type="ARBA" id="ARBA00004127"/>
    </source>
</evidence>
<dbReference type="AlphaFoldDB" id="A0A1S0U6H1"/>
<keyword evidence="6 8" id="KW-1133">Transmembrane helix</keyword>
<dbReference type="GO" id="GO:0000139">
    <property type="term" value="C:Golgi membrane"/>
    <property type="evidence" value="ECO:0007669"/>
    <property type="project" value="TreeGrafter"/>
</dbReference>
<gene>
    <name evidence="9" type="ORF">LOAG_02554</name>
</gene>
<keyword evidence="7 8" id="KW-0472">Membrane</keyword>
<dbReference type="PANTHER" id="PTHR10778">
    <property type="entry name" value="SOLUTE CARRIER FAMILY 35 MEMBER B"/>
    <property type="match status" value="1"/>
</dbReference>
<feature type="transmembrane region" description="Helical" evidence="8">
    <location>
        <begin position="57"/>
        <end position="76"/>
    </location>
</feature>
<keyword evidence="5 8" id="KW-0812">Transmembrane</keyword>
<dbReference type="GO" id="GO:0005462">
    <property type="term" value="F:UDP-N-acetylglucosamine transmembrane transporter activity"/>
    <property type="evidence" value="ECO:0007669"/>
    <property type="project" value="TreeGrafter"/>
</dbReference>
<evidence type="ECO:0000256" key="3">
    <source>
        <dbReference type="ARBA" id="ARBA00022448"/>
    </source>
</evidence>
<dbReference type="KEGG" id="loa:LOAG_02554"/>
<dbReference type="EMBL" id="JH712102">
    <property type="protein sequence ID" value="EFO25932.2"/>
    <property type="molecule type" value="Genomic_DNA"/>
</dbReference>
<protein>
    <recommendedName>
        <fullName evidence="10">UAA transporter family protein</fullName>
    </recommendedName>
</protein>
<dbReference type="GeneID" id="9939939"/>
<evidence type="ECO:0008006" key="10">
    <source>
        <dbReference type="Google" id="ProtNLM"/>
    </source>
</evidence>
<accession>A0A1S0U6H1</accession>
<evidence type="ECO:0000313" key="9">
    <source>
        <dbReference type="EMBL" id="EFO25932.2"/>
    </source>
</evidence>
<feature type="transmembrane region" description="Helical" evidence="8">
    <location>
        <begin position="5"/>
        <end position="23"/>
    </location>
</feature>
<dbReference type="InParanoid" id="A0A1S0U6H1"/>
<keyword evidence="4" id="KW-0762">Sugar transport</keyword>
<evidence type="ECO:0000256" key="7">
    <source>
        <dbReference type="ARBA" id="ARBA00023136"/>
    </source>
</evidence>
<evidence type="ECO:0000256" key="6">
    <source>
        <dbReference type="ARBA" id="ARBA00022989"/>
    </source>
</evidence>
<dbReference type="OrthoDB" id="999962at2759"/>
<dbReference type="GO" id="GO:0005789">
    <property type="term" value="C:endoplasmic reticulum membrane"/>
    <property type="evidence" value="ECO:0007669"/>
    <property type="project" value="TreeGrafter"/>
</dbReference>
<reference evidence="9" key="1">
    <citation type="submission" date="2012-04" db="EMBL/GenBank/DDBJ databases">
        <title>The Genome Sequence of Loa loa.</title>
        <authorList>
            <consortium name="The Broad Institute Genome Sequencing Platform"/>
            <consortium name="Broad Institute Genome Sequencing Center for Infectious Disease"/>
            <person name="Nutman T.B."/>
            <person name="Fink D.L."/>
            <person name="Russ C."/>
            <person name="Young S."/>
            <person name="Zeng Q."/>
            <person name="Gargeya S."/>
            <person name="Alvarado L."/>
            <person name="Berlin A."/>
            <person name="Chapman S.B."/>
            <person name="Chen Z."/>
            <person name="Freedman E."/>
            <person name="Gellesch M."/>
            <person name="Goldberg J."/>
            <person name="Griggs A."/>
            <person name="Gujja S."/>
            <person name="Heilman E.R."/>
            <person name="Heiman D."/>
            <person name="Howarth C."/>
            <person name="Mehta T."/>
            <person name="Neiman D."/>
            <person name="Pearson M."/>
            <person name="Roberts A."/>
            <person name="Saif S."/>
            <person name="Shea T."/>
            <person name="Shenoy N."/>
            <person name="Sisk P."/>
            <person name="Stolte C."/>
            <person name="Sykes S."/>
            <person name="White J."/>
            <person name="Yandava C."/>
            <person name="Haas B."/>
            <person name="Henn M.R."/>
            <person name="Nusbaum C."/>
            <person name="Birren B."/>
        </authorList>
    </citation>
    <scope>NUCLEOTIDE SEQUENCE [LARGE SCALE GENOMIC DNA]</scope>
</reference>
<organism evidence="9">
    <name type="scientific">Loa loa</name>
    <name type="common">Eye worm</name>
    <name type="synonym">Filaria loa</name>
    <dbReference type="NCBI Taxonomy" id="7209"/>
    <lineage>
        <taxon>Eukaryota</taxon>
        <taxon>Metazoa</taxon>
        <taxon>Ecdysozoa</taxon>
        <taxon>Nematoda</taxon>
        <taxon>Chromadorea</taxon>
        <taxon>Rhabditida</taxon>
        <taxon>Spirurina</taxon>
        <taxon>Spiruromorpha</taxon>
        <taxon>Filarioidea</taxon>
        <taxon>Onchocercidae</taxon>
        <taxon>Loa</taxon>
    </lineage>
</organism>
<feature type="transmembrane region" description="Helical" evidence="8">
    <location>
        <begin position="29"/>
        <end position="50"/>
    </location>
</feature>
<dbReference type="OMA" id="LECTHAY"/>
<proteinExistence type="inferred from homology"/>
<sequence length="220" mass="25075">MARGYARIVLIFFVVNISNNLALRYDVSIPLFIIFRSGTLLANVLLGFCLRNRICSWGKLLSIMFVSMGVVLFTLADQFSKHPTVEKDGESVQPSAILYSSPGIFLLMFAALLSAYLGICQEDLYRTYGNHSQEAIFFIMDMYLECTHAYFANYIAECSNDYNIKKILVDVCTEEKCVDAFALSWNKFHTNLSQPKIRSKILKENQYWKNSCLVPPNVLI</sequence>
<dbReference type="GO" id="GO:0005464">
    <property type="term" value="F:UDP-xylose transmembrane transporter activity"/>
    <property type="evidence" value="ECO:0007669"/>
    <property type="project" value="TreeGrafter"/>
</dbReference>
<keyword evidence="3" id="KW-0813">Transport</keyword>
<dbReference type="InterPro" id="IPR013657">
    <property type="entry name" value="SCL35B1-4/HUT1"/>
</dbReference>
<dbReference type="CTD" id="9939939"/>
<evidence type="ECO:0000256" key="8">
    <source>
        <dbReference type="SAM" id="Phobius"/>
    </source>
</evidence>
<comment type="similarity">
    <text evidence="2">Belongs to the nucleotide-sugar transporter family. SLC35B subfamily.</text>
</comment>
<dbReference type="Pfam" id="PF08449">
    <property type="entry name" value="UAA"/>
    <property type="match status" value="1"/>
</dbReference>
<dbReference type="PANTHER" id="PTHR10778:SF4">
    <property type="entry name" value="NUCLEOTIDE SUGAR TRANSPORTER SLC35B4"/>
    <property type="match status" value="1"/>
</dbReference>
<feature type="transmembrane region" description="Helical" evidence="8">
    <location>
        <begin position="96"/>
        <end position="119"/>
    </location>
</feature>